<dbReference type="EMBL" id="JBFSHR010000005">
    <property type="protein sequence ID" value="MEX6428676.1"/>
    <property type="molecule type" value="Genomic_DNA"/>
</dbReference>
<feature type="domain" description="Glycosyltransferase 2-like" evidence="11">
    <location>
        <begin position="88"/>
        <end position="189"/>
    </location>
</feature>
<keyword evidence="5" id="KW-0472">Membrane</keyword>
<organism evidence="12 13">
    <name type="scientific">Ferrimicrobium acidiphilum</name>
    <dbReference type="NCBI Taxonomy" id="121039"/>
    <lineage>
        <taxon>Bacteria</taxon>
        <taxon>Bacillati</taxon>
        <taxon>Actinomycetota</taxon>
        <taxon>Acidimicrobiia</taxon>
        <taxon>Acidimicrobiales</taxon>
        <taxon>Acidimicrobiaceae</taxon>
        <taxon>Ferrimicrobium</taxon>
    </lineage>
</organism>
<evidence type="ECO:0000256" key="9">
    <source>
        <dbReference type="ARBA" id="ARBA00040345"/>
    </source>
</evidence>
<evidence type="ECO:0000256" key="2">
    <source>
        <dbReference type="ARBA" id="ARBA00022475"/>
    </source>
</evidence>
<evidence type="ECO:0000256" key="4">
    <source>
        <dbReference type="ARBA" id="ARBA00022679"/>
    </source>
</evidence>
<dbReference type="GO" id="GO:0016757">
    <property type="term" value="F:glycosyltransferase activity"/>
    <property type="evidence" value="ECO:0007669"/>
    <property type="project" value="UniProtKB-KW"/>
</dbReference>
<evidence type="ECO:0000256" key="5">
    <source>
        <dbReference type="ARBA" id="ARBA00023136"/>
    </source>
</evidence>
<accession>A0ABV3XZE3</accession>
<dbReference type="Pfam" id="PF00535">
    <property type="entry name" value="Glycos_transf_2"/>
    <property type="match status" value="1"/>
</dbReference>
<dbReference type="SUPFAM" id="SSF53448">
    <property type="entry name" value="Nucleotide-diphospho-sugar transferases"/>
    <property type="match status" value="1"/>
</dbReference>
<evidence type="ECO:0000256" key="8">
    <source>
        <dbReference type="ARBA" id="ARBA00038120"/>
    </source>
</evidence>
<keyword evidence="2" id="KW-1003">Cell membrane</keyword>
<comment type="similarity">
    <text evidence="8">Belongs to the glycosyltransferase 2 family. CrtQ subfamily.</text>
</comment>
<sequence>MVTTGGEASSCGPADATRDPRRPSLTITTSRQRRLGPLLIDPRRSSMLEVTGDLPHRFVTTDPQRYRPLIAAGITTLSAPTLRPPRVSVIIPARNPPETFTSLVDELIRSSWICEIIVVDDGSALPITLKGATIARNEIPIGPGGARNLGARLSTGEVLLFIDADIIGLDNGLGEALKLLHHHQIGALAPRIIEQWHRSPLDLGLDPTLVDQQHLNHLPAAVLAVARETFFAAGGFSEDLHLGEDVELTMRITALGQWALYHPSCTATHASQVWTRRLGKAARYGYSVGALRRRTNLALMPTFRTVPWLCGVALAPITYSLAATLKDLSRLHTHLAFDQRVRVALIVIDRHLTDHAALIVRQFGAPMLLGALLHRKARSALLFAIGIELMHQGIFQTLSDLAYSAGLWLSVVLETC</sequence>
<evidence type="ECO:0000256" key="10">
    <source>
        <dbReference type="SAM" id="MobiDB-lite"/>
    </source>
</evidence>
<evidence type="ECO:0000256" key="1">
    <source>
        <dbReference type="ARBA" id="ARBA00004236"/>
    </source>
</evidence>
<evidence type="ECO:0000256" key="3">
    <source>
        <dbReference type="ARBA" id="ARBA00022676"/>
    </source>
</evidence>
<dbReference type="PANTHER" id="PTHR43646:SF2">
    <property type="entry name" value="GLYCOSYLTRANSFERASE 2-LIKE DOMAIN-CONTAINING PROTEIN"/>
    <property type="match status" value="1"/>
</dbReference>
<comment type="pathway">
    <text evidence="7">Carotenoid biosynthesis; staphyloxanthin biosynthesis; staphyloxanthin from farnesyl diphosphate: step 4/5.</text>
</comment>
<evidence type="ECO:0000313" key="13">
    <source>
        <dbReference type="Proteomes" id="UP001560267"/>
    </source>
</evidence>
<keyword evidence="3 12" id="KW-0328">Glycosyltransferase</keyword>
<reference evidence="12 13" key="1">
    <citation type="submission" date="2024-07" db="EMBL/GenBank/DDBJ databases">
        <title>Draft Genome Sequence of Ferrimicrobium acidiphilum Strain YE2023, Isolated from a Pulp of Bioleach Reactor.</title>
        <authorList>
            <person name="Elkina Y.A."/>
            <person name="Bulaeva A.G."/>
            <person name="Beletsky A.V."/>
            <person name="Mardanov A.V."/>
        </authorList>
    </citation>
    <scope>NUCLEOTIDE SEQUENCE [LARGE SCALE GENOMIC DNA]</scope>
    <source>
        <strain evidence="12 13">YE2023</strain>
    </source>
</reference>
<dbReference type="PANTHER" id="PTHR43646">
    <property type="entry name" value="GLYCOSYLTRANSFERASE"/>
    <property type="match status" value="1"/>
</dbReference>
<gene>
    <name evidence="12" type="ORF">AB6A68_02340</name>
</gene>
<evidence type="ECO:0000259" key="11">
    <source>
        <dbReference type="Pfam" id="PF00535"/>
    </source>
</evidence>
<evidence type="ECO:0000256" key="7">
    <source>
        <dbReference type="ARBA" id="ARBA00037904"/>
    </source>
</evidence>
<protein>
    <recommendedName>
        <fullName evidence="9">4,4'-diaponeurosporenoate glycosyltransferase</fullName>
    </recommendedName>
</protein>
<keyword evidence="13" id="KW-1185">Reference proteome</keyword>
<dbReference type="InterPro" id="IPR029044">
    <property type="entry name" value="Nucleotide-diphossugar_trans"/>
</dbReference>
<dbReference type="InterPro" id="IPR001173">
    <property type="entry name" value="Glyco_trans_2-like"/>
</dbReference>
<comment type="function">
    <text evidence="6">Catalyzes the glycosylation of 4,4'-diaponeurosporenoate, i.e. the esterification of glucose at the C1'' position with the carboxyl group of 4,4'-diaponeurosporenic acid, to form glycosyl-4,4'-diaponeurosporenoate. This is a step in the biosynthesis of staphyloxanthin, an orange pigment present in most staphylococci strains.</text>
</comment>
<comment type="caution">
    <text evidence="12">The sequence shown here is derived from an EMBL/GenBank/DDBJ whole genome shotgun (WGS) entry which is preliminary data.</text>
</comment>
<comment type="subcellular location">
    <subcellularLocation>
        <location evidence="1">Cell membrane</location>
    </subcellularLocation>
</comment>
<keyword evidence="4 12" id="KW-0808">Transferase</keyword>
<evidence type="ECO:0000256" key="6">
    <source>
        <dbReference type="ARBA" id="ARBA00037281"/>
    </source>
</evidence>
<proteinExistence type="inferred from homology"/>
<dbReference type="Proteomes" id="UP001560267">
    <property type="component" value="Unassembled WGS sequence"/>
</dbReference>
<feature type="region of interest" description="Disordered" evidence="10">
    <location>
        <begin position="1"/>
        <end position="24"/>
    </location>
</feature>
<dbReference type="Gene3D" id="3.90.550.10">
    <property type="entry name" value="Spore Coat Polysaccharide Biosynthesis Protein SpsA, Chain A"/>
    <property type="match status" value="1"/>
</dbReference>
<evidence type="ECO:0000313" key="12">
    <source>
        <dbReference type="EMBL" id="MEX6428676.1"/>
    </source>
</evidence>
<name>A0ABV3XZE3_9ACTN</name>
<dbReference type="RefSeq" id="WP_298403250.1">
    <property type="nucleotide sequence ID" value="NZ_JBFSHR010000005.1"/>
</dbReference>